<comment type="subcellular location">
    <subcellularLocation>
        <location evidence="1">Membrane</location>
        <topology evidence="1">Multi-pass membrane protein</topology>
    </subcellularLocation>
</comment>
<feature type="domain" description="ABC transporter" evidence="8">
    <location>
        <begin position="1920"/>
        <end position="2153"/>
    </location>
</feature>
<dbReference type="Proteomes" id="UP000694871">
    <property type="component" value="Unplaced"/>
</dbReference>
<feature type="transmembrane region" description="Helical" evidence="7">
    <location>
        <begin position="2497"/>
        <end position="2518"/>
    </location>
</feature>
<dbReference type="InterPro" id="IPR026082">
    <property type="entry name" value="ABCA"/>
</dbReference>
<feature type="transmembrane region" description="Helical" evidence="7">
    <location>
        <begin position="1747"/>
        <end position="1766"/>
    </location>
</feature>
<dbReference type="Pfam" id="PF12698">
    <property type="entry name" value="ABC2_membrane_3"/>
    <property type="match status" value="1"/>
</dbReference>
<dbReference type="RefSeq" id="XP_015281294.1">
    <property type="nucleotide sequence ID" value="XM_015425808.1"/>
</dbReference>
<dbReference type="GO" id="GO:0005524">
    <property type="term" value="F:ATP binding"/>
    <property type="evidence" value="ECO:0007669"/>
    <property type="project" value="UniProtKB-KW"/>
</dbReference>
<dbReference type="InterPro" id="IPR003593">
    <property type="entry name" value="AAA+_ATPase"/>
</dbReference>
<dbReference type="InterPro" id="IPR027417">
    <property type="entry name" value="P-loop_NTPase"/>
</dbReference>
<keyword evidence="2 7" id="KW-0812">Transmembrane</keyword>
<evidence type="ECO:0000256" key="4">
    <source>
        <dbReference type="ARBA" id="ARBA00022840"/>
    </source>
</evidence>
<dbReference type="SUPFAM" id="SSF52540">
    <property type="entry name" value="P-loop containing nucleoside triphosphate hydrolases"/>
    <property type="match status" value="1"/>
</dbReference>
<organism evidence="9 10">
    <name type="scientific">Gekko japonicus</name>
    <name type="common">Schlegel's Japanese gecko</name>
    <dbReference type="NCBI Taxonomy" id="146911"/>
    <lineage>
        <taxon>Eukaryota</taxon>
        <taxon>Metazoa</taxon>
        <taxon>Chordata</taxon>
        <taxon>Craniata</taxon>
        <taxon>Vertebrata</taxon>
        <taxon>Euteleostomi</taxon>
        <taxon>Lepidosauria</taxon>
        <taxon>Squamata</taxon>
        <taxon>Bifurcata</taxon>
        <taxon>Gekkota</taxon>
        <taxon>Gekkonidae</taxon>
        <taxon>Gekkoninae</taxon>
        <taxon>Gekko</taxon>
    </lineage>
</organism>
<evidence type="ECO:0000256" key="3">
    <source>
        <dbReference type="ARBA" id="ARBA00022741"/>
    </source>
</evidence>
<dbReference type="PANTHER" id="PTHR19229:SF250">
    <property type="entry name" value="ABC TRANSPORTER DOMAIN-CONTAINING PROTEIN-RELATED"/>
    <property type="match status" value="1"/>
</dbReference>
<dbReference type="InterPro" id="IPR003439">
    <property type="entry name" value="ABC_transporter-like_ATP-bd"/>
</dbReference>
<keyword evidence="6 7" id="KW-0472">Membrane</keyword>
<dbReference type="InterPro" id="IPR017871">
    <property type="entry name" value="ABC_transporter-like_CS"/>
</dbReference>
<sequence>MLQKSPGGISFGSARTIHLETAFSFKGGRQVLSLSEVLWPCTLFVILAVVRFQEPPRQRENCYLEARDLPSRGLYPFVQSLFCNVGSRCKNSSYTAQKNNSFRASSSQRDRNSITEPDMAFLKDVKELMQGISETTKKAAALQTLWEERSKLLDPEGSPVFLGMNLNETEKMISTMEHFHNQPYFWDLLYSLPWLQKGSLSQGHRIEYLSNLLHTIQNMRIIANSIGCGGLHYILCLGDIVWIPSVKTELESQLGFEKIYIERILNSTMTLNKIPTKDTLEQLVCSVLSAVSEAESDKGDNNKRDCIFSPWLEAQTYLVHSVDQIKLYTKIQLLQSAIHGQHGMPISIADGYLGWRAIGEQLAETSASCSEIMKLLSKTQYVPDASFSSCQEQLLQSLFWDTLDELWFGFEKKLYWKGLSTFVRRTCEMAYYANKREGFLRGQPAWEEIQTSFIELEEMTELLKNVSQDQNILSCAEILNNVTQLMKGNSVLDFLAGWLKNISNTSSSQNSTRVGQIMKLFQEAELTEVMQVLHFLSEVVNLFERAAPKNMTDALIEGYHFMLKQSTNVAALSTEDLSKEVNSLVELLELATDMPLESAKALSCLAAVICWNITTISSWDEPVSKACRVDPQQNSSTVYEVAAEMIEQLRTQGESLCSDERFLKEVTYKMACFLGHLEEWHPVILKLSENHTLDSSVLNEVMTFWTLARNRSLRESLETLWLETERGIENLSADFNVRQLLLLIARELHLGRKLKNVQVAHLILQNSLLNVIHDLAAKEEELHSNDTDDPIMEFIDLFFDDAHYENYGEDIAPSQIRYRNKMFFLLKDLHKDIIAEMSVFPRDEILALLKLDHLDNLNKEVDEVSQNVTYSHLGDYINSLLNEAAIMSTSEELPFDGAKGLMFARNVFNLLLRNPTVKNITRSHKELLSFVNNLLYTVRSAVEEKSLKEAAERLHLNKGQLDSLAAAFLDLTSLMMPLDPSRSKRPDAATIEGGLVESLSQFSDALEEDISKCLASALNYSIMLERLVEGVADSIANSSKEASSLVENILDFLVAIKGIIQKPNSKLILTQNLKQERGGDEVQKIISYLLEVQSLEREAFVKAEVPEGFWSNSSEKDPDRWIALLERQDGILMAFGLMMELIDFTSDFIDGDLSTLSFLSSPVIQNAHTENTLSSSARGICENFVYLKKKLSATLAEFQRGLYSATSKNCECRRDSESIQRHMEMLAEALQAPVAGNPLMAFLHNFSLPTDVKIKDCMQNTTEVARELRSLTSISDKSIDMVMESSISYPKFLSKALTATLVGRCDAEALRPLLTFPAEDGAADAVKELCSLPPQELYTMTILLLQNLDVRGVIYKIKLPSEVDKLLNMLLDVVSNVSSLLNKAQRIFENLPAFLQTLKSTSMLDISSFQSIFQNRQPRSLAVGSLQSLIKGVCKEDSSFFSSANMFIDMPRITEILEEDMAKFSIPEDSTQFCLQLYQEILQSPNGALIWTFLKPLLHGRILYTPNTKNINLVMQKANWTFGFVDNLKTYSEAWLRMTELVKHSENFLMISQLQEALQNTFIKNFVESQLDLDVGELMGKLQVYETVIEKMLNDSAMEQIGLLAQLMGNLSACLLLDRFQPVESVEKLEAKAHELMQQNNFLASIIFNVSSHKRGGADIVQELPKRLSYTIRTSILYSLRTDLIKNPVWKSHPQNLPADGFKYNHVFIPLQDMIERAIISVHAGVDTLDTGIQVQAMPYPCHTSDLFLNNIGFFFPLIMMLTWMVSVASMVRKLVYEREIHLEECFLSTTAFGQGVFLLTLLEGQELGIQWNNIYQPLAKGGPMTFGWACWMILLDSIIYFMIGWYFSNIIPGRFGLRRPWHFPFSLTYWKKMCGVRIKKQSSFNPALFFVNENFQAIGMCSLRKDLEKGGEEANQVGVLLRSLTKEYPESNKTAVKDLSLAFYKGHITALLGPNGAGKTTVISMLTGLFPPSSGNIIVNGKDMETDLAAIWTEMGVCPQYDVLFDSLTVREHLWLYGTLKVPLWTKVQLHQHVTRALKDVGLLRHQSKYVRALSGGMKRRLSIAISFIGDSKTVVLDEPTSSLDPCSRRSIWDILLKYKEGRTLIFTTHHLDEAEALCDRIAILQHGQLSCCGSPSYLKEVYGQGHSLTFTKKLSVFAFEDPRETLRLTALVQAYIPEAFLKEDSGSELTYMIPTRADKAAFKGLFQALDEKLQYLHVTGYGISDTTLEKCVSRRRVAKSPRSRSLSRATRGGNSLVEAQSVRGARLVLTQIAALLMKRLRHTRRDWRGTLSNVLLPVIFVAMAMALFTVKPLAIDYPSLKLTPGLYDNAESFFSTLQAFALRHHVLAKNICRHILARNAGVVTCPAFNISAPYMKNKKGHTLYNLSALNIEEYLIRPPNKARFGGWSFGETPATEPQIARAKKPHDKLIAKAWYNQKGFHALPSYLNQLNNLILWKNLPSNVDWKQYGITLYSCPYGGALLDEDKIMENVRQCGVALCIVLGFSILTASIGSSIVKDRASGAKRLQHISGLGYRTYWLANFLYDMLLYLVPVSLCIGVITVFQLSAFTFRENLAATALLLILFGEVIGRACSTA</sequence>
<evidence type="ECO:0000256" key="7">
    <source>
        <dbReference type="SAM" id="Phobius"/>
    </source>
</evidence>
<feature type="transmembrane region" description="Helical" evidence="7">
    <location>
        <begin position="1827"/>
        <end position="1849"/>
    </location>
</feature>
<evidence type="ECO:0000256" key="1">
    <source>
        <dbReference type="ARBA" id="ARBA00004141"/>
    </source>
</evidence>
<feature type="non-terminal residue" evidence="10">
    <location>
        <position position="2597"/>
    </location>
</feature>
<proteinExistence type="predicted"/>
<accession>A0ABM1L5Q7</accession>
<name>A0ABM1L5Q7_GEKJA</name>
<dbReference type="PROSITE" id="PS50893">
    <property type="entry name" value="ABC_TRANSPORTER_2"/>
    <property type="match status" value="1"/>
</dbReference>
<evidence type="ECO:0000313" key="9">
    <source>
        <dbReference type="Proteomes" id="UP000694871"/>
    </source>
</evidence>
<reference evidence="10" key="1">
    <citation type="submission" date="2025-08" db="UniProtKB">
        <authorList>
            <consortium name="RefSeq"/>
        </authorList>
    </citation>
    <scope>IDENTIFICATION</scope>
</reference>
<keyword evidence="4 10" id="KW-0067">ATP-binding</keyword>
<dbReference type="GeneID" id="107122678"/>
<dbReference type="Gene3D" id="3.40.50.300">
    <property type="entry name" value="P-loop containing nucleotide triphosphate hydrolases"/>
    <property type="match status" value="1"/>
</dbReference>
<evidence type="ECO:0000313" key="10">
    <source>
        <dbReference type="RefSeq" id="XP_015281294.1"/>
    </source>
</evidence>
<feature type="transmembrane region" description="Helical" evidence="7">
    <location>
        <begin position="2539"/>
        <end position="2564"/>
    </location>
</feature>
<dbReference type="CDD" id="cd03263">
    <property type="entry name" value="ABC_subfamily_A"/>
    <property type="match status" value="1"/>
</dbReference>
<feature type="transmembrane region" description="Helical" evidence="7">
    <location>
        <begin position="2289"/>
        <end position="2312"/>
    </location>
</feature>
<evidence type="ECO:0000256" key="2">
    <source>
        <dbReference type="ARBA" id="ARBA00022692"/>
    </source>
</evidence>
<evidence type="ECO:0000256" key="6">
    <source>
        <dbReference type="ARBA" id="ARBA00023136"/>
    </source>
</evidence>
<dbReference type="PANTHER" id="PTHR19229">
    <property type="entry name" value="ATP-BINDING CASSETTE TRANSPORTER SUBFAMILY A ABCA"/>
    <property type="match status" value="1"/>
</dbReference>
<evidence type="ECO:0000259" key="8">
    <source>
        <dbReference type="PROSITE" id="PS50893"/>
    </source>
</evidence>
<gene>
    <name evidence="10" type="primary">ABCA13</name>
</gene>
<dbReference type="Pfam" id="PF00005">
    <property type="entry name" value="ABC_tran"/>
    <property type="match status" value="1"/>
</dbReference>
<keyword evidence="5 7" id="KW-1133">Transmembrane helix</keyword>
<dbReference type="PROSITE" id="PS00211">
    <property type="entry name" value="ABC_TRANSPORTER_1"/>
    <property type="match status" value="1"/>
</dbReference>
<keyword evidence="3" id="KW-0547">Nucleotide-binding</keyword>
<dbReference type="InterPro" id="IPR013525">
    <property type="entry name" value="ABC2_TM"/>
</dbReference>
<keyword evidence="9" id="KW-1185">Reference proteome</keyword>
<evidence type="ECO:0000256" key="5">
    <source>
        <dbReference type="ARBA" id="ARBA00022989"/>
    </source>
</evidence>
<protein>
    <submittedName>
        <fullName evidence="10">ATP-binding cassette sub-family A member 13</fullName>
    </submittedName>
</protein>
<dbReference type="SMART" id="SM00382">
    <property type="entry name" value="AAA"/>
    <property type="match status" value="1"/>
</dbReference>